<comment type="caution">
    <text evidence="2">The sequence shown here is derived from an EMBL/GenBank/DDBJ whole genome shotgun (WGS) entry which is preliminary data.</text>
</comment>
<feature type="region of interest" description="Disordered" evidence="1">
    <location>
        <begin position="404"/>
        <end position="465"/>
    </location>
</feature>
<dbReference type="AlphaFoldDB" id="A0A1Y2C7Y7"/>
<feature type="compositionally biased region" description="Pro residues" evidence="1">
    <location>
        <begin position="347"/>
        <end position="356"/>
    </location>
</feature>
<proteinExistence type="predicted"/>
<reference evidence="2 3" key="1">
    <citation type="submission" date="2016-07" db="EMBL/GenBank/DDBJ databases">
        <title>Pervasive Adenine N6-methylation of Active Genes in Fungi.</title>
        <authorList>
            <consortium name="DOE Joint Genome Institute"/>
            <person name="Mondo S.J."/>
            <person name="Dannebaum R.O."/>
            <person name="Kuo R.C."/>
            <person name="Labutti K."/>
            <person name="Haridas S."/>
            <person name="Kuo A."/>
            <person name="Salamov A."/>
            <person name="Ahrendt S.R."/>
            <person name="Lipzen A."/>
            <person name="Sullivan W."/>
            <person name="Andreopoulos W.B."/>
            <person name="Clum A."/>
            <person name="Lindquist E."/>
            <person name="Daum C."/>
            <person name="Ramamoorthy G.K."/>
            <person name="Gryganskyi A."/>
            <person name="Culley D."/>
            <person name="Magnuson J.K."/>
            <person name="James T.Y."/>
            <person name="O'Malley M.A."/>
            <person name="Stajich J.E."/>
            <person name="Spatafora J.W."/>
            <person name="Visel A."/>
            <person name="Grigoriev I.V."/>
        </authorList>
    </citation>
    <scope>NUCLEOTIDE SEQUENCE [LARGE SCALE GENOMIC DNA]</scope>
    <source>
        <strain evidence="2 3">JEL800</strain>
    </source>
</reference>
<dbReference type="EMBL" id="MCGO01000026">
    <property type="protein sequence ID" value="ORY43139.1"/>
    <property type="molecule type" value="Genomic_DNA"/>
</dbReference>
<accession>A0A1Y2C7Y7</accession>
<evidence type="ECO:0000313" key="3">
    <source>
        <dbReference type="Proteomes" id="UP000193642"/>
    </source>
</evidence>
<keyword evidence="3" id="KW-1185">Reference proteome</keyword>
<dbReference type="OrthoDB" id="2101693at2759"/>
<organism evidence="2 3">
    <name type="scientific">Rhizoclosmatium globosum</name>
    <dbReference type="NCBI Taxonomy" id="329046"/>
    <lineage>
        <taxon>Eukaryota</taxon>
        <taxon>Fungi</taxon>
        <taxon>Fungi incertae sedis</taxon>
        <taxon>Chytridiomycota</taxon>
        <taxon>Chytridiomycota incertae sedis</taxon>
        <taxon>Chytridiomycetes</taxon>
        <taxon>Chytridiales</taxon>
        <taxon>Chytriomycetaceae</taxon>
        <taxon>Rhizoclosmatium</taxon>
    </lineage>
</organism>
<feature type="compositionally biased region" description="Polar residues" evidence="1">
    <location>
        <begin position="378"/>
        <end position="388"/>
    </location>
</feature>
<sequence length="791" mass="84801">MKNKVLKKNSIISIASNTGPVGTVSGVIKAYEAAKRVIPPPSEGPPPVQSLVPSLLKDVNSTDSVHGSKVGFGVAATAVIGVNKFEKKGSTMNVKDSNVKLKDSVANLKNPSSDKASESSLPVPIIQAPTLPTLPKLPNVRMTSVIQPSEPEATTFSSHGFFIGTSLGEAIILEIEISDLKKVTHSIKKRKRISLQPVKTMCVAEFHEAIVSVVSHTPTDRYVIAHSLELKPIWECKVEFCSGAARDHGTRKVQQGELSVFNLQGLEGVHGTETYLDKSGRPLSSKTNEKFAGNTAENPLELDETVITCMCSDKFNKRILVSLKSGSVVSITAPFVITDINNRKNPPIQPHPPGHPPGHKPHPAGASVVVTPSPPGTADTSGSQGTQPNIAIVQAPSMSDFTRTGSTMNLALNNGKKSKTPSNANLYGSLTGLPQSRIGSGKKSNSQLFSQKKGAGRGPSPLSRQVSLMGGVTGSTNSMAATSNELFTEIQGNRDLIVAYLIDTYSLDSLLKVIWEAEETISSVVVDDSGSITIPQATKSKAEGGYVCVPISSMSIFSNDNLSKDQLLITCPDGTIRIYTLNDGGSIDGVIPNLIQLSDPESRTQLTSVNPSRTHNFEIASAFCKSRAEVQLVLGFSSEGNLSIFDVDDNTVLLDMLILTNRRIERPQVQTNIAAVAMAAARARAGSLIVQSERHGSVFYAAPPRDLANERKTESRAVRIVNPEKGLFLVWAGREWSLMTNRTLIAWKLRHVGGGLDRTSGIHEDLGRMDSLTDSMLGLHRETDILSYVAQ</sequence>
<feature type="compositionally biased region" description="Polar residues" evidence="1">
    <location>
        <begin position="420"/>
        <end position="450"/>
    </location>
</feature>
<protein>
    <submittedName>
        <fullName evidence="2">Uncharacterized protein</fullName>
    </submittedName>
</protein>
<dbReference type="Proteomes" id="UP000193642">
    <property type="component" value="Unassembled WGS sequence"/>
</dbReference>
<name>A0A1Y2C7Y7_9FUNG</name>
<evidence type="ECO:0000256" key="1">
    <source>
        <dbReference type="SAM" id="MobiDB-lite"/>
    </source>
</evidence>
<feature type="region of interest" description="Disordered" evidence="1">
    <location>
        <begin position="340"/>
        <end position="388"/>
    </location>
</feature>
<evidence type="ECO:0000313" key="2">
    <source>
        <dbReference type="EMBL" id="ORY43139.1"/>
    </source>
</evidence>
<gene>
    <name evidence="2" type="ORF">BCR33DRAFT_272985</name>
</gene>